<protein>
    <submittedName>
        <fullName evidence="1">Uncharacterized protein</fullName>
    </submittedName>
</protein>
<dbReference type="EMBL" id="NOWF01000203">
    <property type="protein sequence ID" value="OYD05966.1"/>
    <property type="molecule type" value="Genomic_DNA"/>
</dbReference>
<sequence>MTYNMINLCYNGEEIDLEDSEIGVSSQINMYQLHHQQVLSDNKDQNKDTMYNMILDFEHVNLRKPSNE</sequence>
<keyword evidence="2" id="KW-1185">Reference proteome</keyword>
<name>A0A235B0Z5_9BACL</name>
<proteinExistence type="predicted"/>
<gene>
    <name evidence="1" type="ORF">CHM34_18850</name>
</gene>
<comment type="caution">
    <text evidence="1">The sequence shown here is derived from an EMBL/GenBank/DDBJ whole genome shotgun (WGS) entry which is preliminary data.</text>
</comment>
<dbReference type="AlphaFoldDB" id="A0A235B0Z5"/>
<dbReference type="Proteomes" id="UP000215459">
    <property type="component" value="Unassembled WGS sequence"/>
</dbReference>
<organism evidence="1 2">
    <name type="scientific">Paludifilum halophilum</name>
    <dbReference type="NCBI Taxonomy" id="1642702"/>
    <lineage>
        <taxon>Bacteria</taxon>
        <taxon>Bacillati</taxon>
        <taxon>Bacillota</taxon>
        <taxon>Bacilli</taxon>
        <taxon>Bacillales</taxon>
        <taxon>Thermoactinomycetaceae</taxon>
        <taxon>Paludifilum</taxon>
    </lineage>
</organism>
<evidence type="ECO:0000313" key="1">
    <source>
        <dbReference type="EMBL" id="OYD05966.1"/>
    </source>
</evidence>
<reference evidence="1 2" key="1">
    <citation type="submission" date="2017-07" db="EMBL/GenBank/DDBJ databases">
        <title>The genome sequence of Paludifilum halophilum highlights mechanisms for microbial adaptation to high salt environemnts.</title>
        <authorList>
            <person name="Belbahri L."/>
        </authorList>
    </citation>
    <scope>NUCLEOTIDE SEQUENCE [LARGE SCALE GENOMIC DNA]</scope>
    <source>
        <strain evidence="1 2">DSM 102817</strain>
    </source>
</reference>
<evidence type="ECO:0000313" key="2">
    <source>
        <dbReference type="Proteomes" id="UP000215459"/>
    </source>
</evidence>
<accession>A0A235B0Z5</accession>